<keyword evidence="7" id="KW-0520">NAD</keyword>
<dbReference type="InterPro" id="IPR029479">
    <property type="entry name" value="Nitroreductase"/>
</dbReference>
<dbReference type="EMBL" id="JACDZE010000001">
    <property type="protein sequence ID" value="MBA5628858.1"/>
    <property type="molecule type" value="Genomic_DNA"/>
</dbReference>
<keyword evidence="10" id="KW-1185">Reference proteome</keyword>
<evidence type="ECO:0000256" key="6">
    <source>
        <dbReference type="ARBA" id="ARBA00023002"/>
    </source>
</evidence>
<dbReference type="InterPro" id="IPR000415">
    <property type="entry name" value="Nitroreductase-like"/>
</dbReference>
<dbReference type="CDD" id="cd02135">
    <property type="entry name" value="YdjA-like"/>
    <property type="match status" value="1"/>
</dbReference>
<gene>
    <name evidence="9" type="ORF">HU137_03625</name>
</gene>
<evidence type="ECO:0000256" key="1">
    <source>
        <dbReference type="ARBA" id="ARBA00001917"/>
    </source>
</evidence>
<dbReference type="AlphaFoldDB" id="A0A838ZHX9"/>
<dbReference type="PANTHER" id="PTHR43821">
    <property type="entry name" value="NAD(P)H NITROREDUCTASE YDJA-RELATED"/>
    <property type="match status" value="1"/>
</dbReference>
<evidence type="ECO:0000259" key="8">
    <source>
        <dbReference type="Pfam" id="PF00881"/>
    </source>
</evidence>
<keyword evidence="5" id="KW-0521">NADP</keyword>
<reference evidence="9 10" key="1">
    <citation type="submission" date="2020-07" db="EMBL/GenBank/DDBJ databases">
        <title>Moheibacter lacus sp. nov., a member of the family Flavobacteriaceae isolated from freshwater lake sediment.</title>
        <authorList>
            <person name="Liu Y."/>
        </authorList>
    </citation>
    <scope>NUCLEOTIDE SEQUENCE [LARGE SCALE GENOMIC DNA]</scope>
    <source>
        <strain evidence="9 10">BDHS18</strain>
    </source>
</reference>
<dbReference type="InterPro" id="IPR026021">
    <property type="entry name" value="YdjA-like"/>
</dbReference>
<dbReference type="InterPro" id="IPR052530">
    <property type="entry name" value="NAD(P)H_nitroreductase"/>
</dbReference>
<keyword evidence="6" id="KW-0560">Oxidoreductase</keyword>
<comment type="cofactor">
    <cofactor evidence="1">
        <name>FMN</name>
        <dbReference type="ChEBI" id="CHEBI:58210"/>
    </cofactor>
</comment>
<evidence type="ECO:0000256" key="4">
    <source>
        <dbReference type="ARBA" id="ARBA00022643"/>
    </source>
</evidence>
<dbReference type="Gene3D" id="3.40.109.10">
    <property type="entry name" value="NADH Oxidase"/>
    <property type="match status" value="1"/>
</dbReference>
<evidence type="ECO:0000256" key="7">
    <source>
        <dbReference type="ARBA" id="ARBA00023027"/>
    </source>
</evidence>
<organism evidence="9 10">
    <name type="scientific">Moheibacter lacus</name>
    <dbReference type="NCBI Taxonomy" id="2745851"/>
    <lineage>
        <taxon>Bacteria</taxon>
        <taxon>Pseudomonadati</taxon>
        <taxon>Bacteroidota</taxon>
        <taxon>Flavobacteriia</taxon>
        <taxon>Flavobacteriales</taxon>
        <taxon>Weeksellaceae</taxon>
        <taxon>Moheibacter</taxon>
    </lineage>
</organism>
<dbReference type="PANTHER" id="PTHR43821:SF1">
    <property type="entry name" value="NAD(P)H NITROREDUCTASE YDJA-RELATED"/>
    <property type="match status" value="1"/>
</dbReference>
<dbReference type="SUPFAM" id="SSF55469">
    <property type="entry name" value="FMN-dependent nitroreductase-like"/>
    <property type="match status" value="1"/>
</dbReference>
<dbReference type="RefSeq" id="WP_182042439.1">
    <property type="nucleotide sequence ID" value="NZ_JACDZE010000001.1"/>
</dbReference>
<evidence type="ECO:0000256" key="2">
    <source>
        <dbReference type="ARBA" id="ARBA00007118"/>
    </source>
</evidence>
<feature type="domain" description="Nitroreductase" evidence="8">
    <location>
        <begin position="10"/>
        <end position="167"/>
    </location>
</feature>
<comment type="caution">
    <text evidence="9">The sequence shown here is derived from an EMBL/GenBank/DDBJ whole genome shotgun (WGS) entry which is preliminary data.</text>
</comment>
<sequence>MNPEELFNIIKTRRSVMPTVYSEVEIGQEELEKILESANWAPNHKRTEPWRFKIIEGKGKQRFADFMLEKHLEITPPEAQSERKKAAIVDKCLLSDKIILICMKTSHQLPEWEELAATAMAVQNMWLMCTAMEIGAYWSSPSAITKMGEFVELEEDENCFGIFYMGKRKEPLHESTRKPIVEKIEFIRS</sequence>
<name>A0A838ZHX9_9FLAO</name>
<keyword evidence="3" id="KW-0285">Flavoprotein</keyword>
<dbReference type="GO" id="GO:0016491">
    <property type="term" value="F:oxidoreductase activity"/>
    <property type="evidence" value="ECO:0007669"/>
    <property type="project" value="UniProtKB-KW"/>
</dbReference>
<evidence type="ECO:0000313" key="9">
    <source>
        <dbReference type="EMBL" id="MBA5628858.1"/>
    </source>
</evidence>
<comment type="similarity">
    <text evidence="2">Belongs to the nitroreductase family.</text>
</comment>
<protein>
    <submittedName>
        <fullName evidence="9">Nitroreductase</fullName>
    </submittedName>
</protein>
<evidence type="ECO:0000256" key="5">
    <source>
        <dbReference type="ARBA" id="ARBA00022857"/>
    </source>
</evidence>
<evidence type="ECO:0000313" key="10">
    <source>
        <dbReference type="Proteomes" id="UP000552241"/>
    </source>
</evidence>
<evidence type="ECO:0000256" key="3">
    <source>
        <dbReference type="ARBA" id="ARBA00022630"/>
    </source>
</evidence>
<dbReference type="Pfam" id="PF00881">
    <property type="entry name" value="Nitroreductase"/>
    <property type="match status" value="1"/>
</dbReference>
<accession>A0A838ZHX9</accession>
<keyword evidence="4" id="KW-0288">FMN</keyword>
<proteinExistence type="inferred from homology"/>
<dbReference type="Proteomes" id="UP000552241">
    <property type="component" value="Unassembled WGS sequence"/>
</dbReference>